<evidence type="ECO:0000256" key="5">
    <source>
        <dbReference type="SAM" id="MobiDB-lite"/>
    </source>
</evidence>
<dbReference type="EMBL" id="JAINUG010000028">
    <property type="protein sequence ID" value="KAJ8410019.1"/>
    <property type="molecule type" value="Genomic_DNA"/>
</dbReference>
<dbReference type="PANTHER" id="PTHR10528">
    <property type="entry name" value="AF4/FMR2 FAMILY MEMBER"/>
    <property type="match status" value="1"/>
</dbReference>
<sequence length="245" mass="27687">STGKARHSGATRRPCSPESDHKKRCKSEDADLRRESKKSQPPHDPPFGKAASTIRTTMEAHVDTRLNRHKEDRPGSKRKPLSPLFPLLDTIEHPKNRGTPLPPGKTIMEDTLVQNTQTEVQRTRQQGLSQCVCKYRVPPPPQATCQRQGPSIADVTQQVERYMLEAKRLKHHADTMVDQFGKVLNYLDAALSFMECGKAVEEGPLEARSPYTMYAETVELIRYAMKLKRHQGPRASKEDKQLAVL</sequence>
<evidence type="ECO:0000313" key="8">
    <source>
        <dbReference type="Proteomes" id="UP001221898"/>
    </source>
</evidence>
<dbReference type="GO" id="GO:0010468">
    <property type="term" value="P:regulation of gene expression"/>
    <property type="evidence" value="ECO:0007669"/>
    <property type="project" value="InterPro"/>
</dbReference>
<keyword evidence="4" id="KW-0539">Nucleus</keyword>
<dbReference type="PANTHER" id="PTHR10528:SF16">
    <property type="entry name" value="AF4_FMR2 FAMILY MEMBER 3"/>
    <property type="match status" value="1"/>
</dbReference>
<evidence type="ECO:0000256" key="3">
    <source>
        <dbReference type="ARBA" id="ARBA00022553"/>
    </source>
</evidence>
<proteinExistence type="inferred from homology"/>
<comment type="similarity">
    <text evidence="2">Belongs to the AF4 family.</text>
</comment>
<keyword evidence="8" id="KW-1185">Reference proteome</keyword>
<feature type="region of interest" description="Disordered" evidence="5">
    <location>
        <begin position="1"/>
        <end position="84"/>
    </location>
</feature>
<name>A0AAD7SWF6_9TELE</name>
<comment type="caution">
    <text evidence="7">The sequence shown here is derived from an EMBL/GenBank/DDBJ whole genome shotgun (WGS) entry which is preliminary data.</text>
</comment>
<dbReference type="Proteomes" id="UP001221898">
    <property type="component" value="Unassembled WGS sequence"/>
</dbReference>
<feature type="non-terminal residue" evidence="7">
    <location>
        <position position="245"/>
    </location>
</feature>
<reference evidence="7" key="1">
    <citation type="journal article" date="2023" name="Science">
        <title>Genome structures resolve the early diversification of teleost fishes.</title>
        <authorList>
            <person name="Parey E."/>
            <person name="Louis A."/>
            <person name="Montfort J."/>
            <person name="Bouchez O."/>
            <person name="Roques C."/>
            <person name="Iampietro C."/>
            <person name="Lluch J."/>
            <person name="Castinel A."/>
            <person name="Donnadieu C."/>
            <person name="Desvignes T."/>
            <person name="Floi Bucao C."/>
            <person name="Jouanno E."/>
            <person name="Wen M."/>
            <person name="Mejri S."/>
            <person name="Dirks R."/>
            <person name="Jansen H."/>
            <person name="Henkel C."/>
            <person name="Chen W.J."/>
            <person name="Zahm M."/>
            <person name="Cabau C."/>
            <person name="Klopp C."/>
            <person name="Thompson A.W."/>
            <person name="Robinson-Rechavi M."/>
            <person name="Braasch I."/>
            <person name="Lecointre G."/>
            <person name="Bobe J."/>
            <person name="Postlethwait J.H."/>
            <person name="Berthelot C."/>
            <person name="Roest Crollius H."/>
            <person name="Guiguen Y."/>
        </authorList>
    </citation>
    <scope>NUCLEOTIDE SEQUENCE</scope>
    <source>
        <strain evidence="7">NC1722</strain>
    </source>
</reference>
<evidence type="ECO:0000256" key="2">
    <source>
        <dbReference type="ARBA" id="ARBA00007354"/>
    </source>
</evidence>
<feature type="compositionally biased region" description="Basic residues" evidence="5">
    <location>
        <begin position="1"/>
        <end position="10"/>
    </location>
</feature>
<gene>
    <name evidence="7" type="ORF">AAFF_G00210600</name>
</gene>
<dbReference type="InterPro" id="IPR007797">
    <property type="entry name" value="AF4/FMR2"/>
</dbReference>
<dbReference type="AlphaFoldDB" id="A0AAD7SWF6"/>
<feature type="non-terminal residue" evidence="7">
    <location>
        <position position="1"/>
    </location>
</feature>
<organism evidence="7 8">
    <name type="scientific">Aldrovandia affinis</name>
    <dbReference type="NCBI Taxonomy" id="143900"/>
    <lineage>
        <taxon>Eukaryota</taxon>
        <taxon>Metazoa</taxon>
        <taxon>Chordata</taxon>
        <taxon>Craniata</taxon>
        <taxon>Vertebrata</taxon>
        <taxon>Euteleostomi</taxon>
        <taxon>Actinopterygii</taxon>
        <taxon>Neopterygii</taxon>
        <taxon>Teleostei</taxon>
        <taxon>Notacanthiformes</taxon>
        <taxon>Halosauridae</taxon>
        <taxon>Aldrovandia</taxon>
    </lineage>
</organism>
<feature type="compositionally biased region" description="Basic and acidic residues" evidence="5">
    <location>
        <begin position="58"/>
        <end position="75"/>
    </location>
</feature>
<evidence type="ECO:0000259" key="6">
    <source>
        <dbReference type="Pfam" id="PF18876"/>
    </source>
</evidence>
<dbReference type="GO" id="GO:0032783">
    <property type="term" value="C:super elongation complex"/>
    <property type="evidence" value="ECO:0007669"/>
    <property type="project" value="TreeGrafter"/>
</dbReference>
<feature type="compositionally biased region" description="Basic and acidic residues" evidence="5">
    <location>
        <begin position="18"/>
        <end position="38"/>
    </location>
</feature>
<keyword evidence="3" id="KW-0597">Phosphoprotein</keyword>
<comment type="subcellular location">
    <subcellularLocation>
        <location evidence="1">Nucleus</location>
    </subcellularLocation>
</comment>
<feature type="domain" description="AF4/FMR2 C-terminal homology" evidence="6">
    <location>
        <begin position="151"/>
        <end position="245"/>
    </location>
</feature>
<evidence type="ECO:0000256" key="1">
    <source>
        <dbReference type="ARBA" id="ARBA00004123"/>
    </source>
</evidence>
<accession>A0AAD7SWF6</accession>
<dbReference type="InterPro" id="IPR043640">
    <property type="entry name" value="AF4/FMR2_CHD"/>
</dbReference>
<dbReference type="Pfam" id="PF18876">
    <property type="entry name" value="AFF4_CHD"/>
    <property type="match status" value="1"/>
</dbReference>
<evidence type="ECO:0000313" key="7">
    <source>
        <dbReference type="EMBL" id="KAJ8410019.1"/>
    </source>
</evidence>
<protein>
    <recommendedName>
        <fullName evidence="6">AF4/FMR2 C-terminal homology domain-containing protein</fullName>
    </recommendedName>
</protein>
<evidence type="ECO:0000256" key="4">
    <source>
        <dbReference type="ARBA" id="ARBA00023242"/>
    </source>
</evidence>